<dbReference type="EMBL" id="BMAR01000007">
    <property type="protein sequence ID" value="GFR44382.1"/>
    <property type="molecule type" value="Genomic_DNA"/>
</dbReference>
<keyword evidence="4 7" id="KW-1133">Transmembrane helix</keyword>
<dbReference type="PANTHER" id="PTHR10556:SF43">
    <property type="entry name" value="STEROID 5-ALPHA-REDUCTASE DET2"/>
    <property type="match status" value="1"/>
</dbReference>
<gene>
    <name evidence="9" type="ORF">Agub_g5601</name>
</gene>
<feature type="transmembrane region" description="Helical" evidence="7">
    <location>
        <begin position="183"/>
        <end position="202"/>
    </location>
</feature>
<dbReference type="Pfam" id="PF02544">
    <property type="entry name" value="Steroid_dh"/>
    <property type="match status" value="1"/>
</dbReference>
<reference evidence="9 10" key="1">
    <citation type="journal article" date="2021" name="Sci. Rep.">
        <title>Genome sequencing of the multicellular alga Astrephomene provides insights into convergent evolution of germ-soma differentiation.</title>
        <authorList>
            <person name="Yamashita S."/>
            <person name="Yamamoto K."/>
            <person name="Matsuzaki R."/>
            <person name="Suzuki S."/>
            <person name="Yamaguchi H."/>
            <person name="Hirooka S."/>
            <person name="Minakuchi Y."/>
            <person name="Miyagishima S."/>
            <person name="Kawachi M."/>
            <person name="Toyoda A."/>
            <person name="Nozaki H."/>
        </authorList>
    </citation>
    <scope>NUCLEOTIDE SEQUENCE [LARGE SCALE GENOMIC DNA]</scope>
    <source>
        <strain evidence="9 10">NIES-4017</strain>
    </source>
</reference>
<dbReference type="Gene3D" id="1.20.120.1630">
    <property type="match status" value="1"/>
</dbReference>
<evidence type="ECO:0000313" key="10">
    <source>
        <dbReference type="Proteomes" id="UP001054857"/>
    </source>
</evidence>
<feature type="region of interest" description="Disordered" evidence="6">
    <location>
        <begin position="216"/>
        <end position="273"/>
    </location>
</feature>
<feature type="compositionally biased region" description="Gly residues" evidence="6">
    <location>
        <begin position="246"/>
        <end position="262"/>
    </location>
</feature>
<feature type="transmembrane region" description="Helical" evidence="7">
    <location>
        <begin position="30"/>
        <end position="50"/>
    </location>
</feature>
<dbReference type="AlphaFoldDB" id="A0AAD3DPR7"/>
<evidence type="ECO:0000256" key="6">
    <source>
        <dbReference type="SAM" id="MobiDB-lite"/>
    </source>
</evidence>
<feature type="transmembrane region" description="Helical" evidence="7">
    <location>
        <begin position="305"/>
        <end position="326"/>
    </location>
</feature>
<accession>A0AAD3DPR7</accession>
<evidence type="ECO:0000256" key="3">
    <source>
        <dbReference type="ARBA" id="ARBA00022692"/>
    </source>
</evidence>
<comment type="caution">
    <text evidence="9">The sequence shown here is derived from an EMBL/GenBank/DDBJ whole genome shotgun (WGS) entry which is preliminary data.</text>
</comment>
<dbReference type="PANTHER" id="PTHR10556">
    <property type="entry name" value="3-OXO-5-ALPHA-STEROID 4-DEHYDROGENASE"/>
    <property type="match status" value="1"/>
</dbReference>
<organism evidence="9 10">
    <name type="scientific">Astrephomene gubernaculifera</name>
    <dbReference type="NCBI Taxonomy" id="47775"/>
    <lineage>
        <taxon>Eukaryota</taxon>
        <taxon>Viridiplantae</taxon>
        <taxon>Chlorophyta</taxon>
        <taxon>core chlorophytes</taxon>
        <taxon>Chlorophyceae</taxon>
        <taxon>CS clade</taxon>
        <taxon>Chlamydomonadales</taxon>
        <taxon>Astrephomenaceae</taxon>
        <taxon>Astrephomene</taxon>
    </lineage>
</organism>
<keyword evidence="5 7" id="KW-0472">Membrane</keyword>
<keyword evidence="10" id="KW-1185">Reference proteome</keyword>
<dbReference type="InterPro" id="IPR001104">
    <property type="entry name" value="3-oxo-5_a-steroid_4-DH_C"/>
</dbReference>
<feature type="transmembrane region" description="Helical" evidence="7">
    <location>
        <begin position="87"/>
        <end position="104"/>
    </location>
</feature>
<evidence type="ECO:0000256" key="7">
    <source>
        <dbReference type="SAM" id="Phobius"/>
    </source>
</evidence>
<evidence type="ECO:0000256" key="2">
    <source>
        <dbReference type="ARBA" id="ARBA00007742"/>
    </source>
</evidence>
<dbReference type="GO" id="GO:0016132">
    <property type="term" value="P:brassinosteroid biosynthetic process"/>
    <property type="evidence" value="ECO:0007669"/>
    <property type="project" value="TreeGrafter"/>
</dbReference>
<sequence>APLTQIVNPNRLRWHLAMTFPLCDINDLEGLLWTHVSLLSLCAILIIASFNSQFRNPAPYGRFADPAKAKAWGFPIPQRIGHMVSDALPGIPLCLAVYLLYSGLLPRYGSFSEVRAVNVVLLCGWLLHYLYRGVVHPLIMPYSSKTVAVGITLAGIFPNALFAYLIAAQLACSRYPDNWASQPRFIIGVVLYAVGTAVNRWADLKLRAGRLALQRRRHRGNKDRKSSSGSSKMAEQEQQHKQQLISGGGGGGAEVAGGGAGAAEGEKEEAEGGDVRSQYFIPRGGLFEFVSCPNYLGELLQWGGYALAVWSWSALGWLLFCTSTFLPRSLGNHRWYQTHFGSEYPPNRKALIPFVL</sequence>
<dbReference type="GO" id="GO:0016627">
    <property type="term" value="F:oxidoreductase activity, acting on the CH-CH group of donors"/>
    <property type="evidence" value="ECO:0007669"/>
    <property type="project" value="InterPro"/>
</dbReference>
<dbReference type="PROSITE" id="PS50244">
    <property type="entry name" value="S5A_REDUCTASE"/>
    <property type="match status" value="1"/>
</dbReference>
<dbReference type="GO" id="GO:0016020">
    <property type="term" value="C:membrane"/>
    <property type="evidence" value="ECO:0007669"/>
    <property type="project" value="UniProtKB-SubCell"/>
</dbReference>
<evidence type="ECO:0000256" key="1">
    <source>
        <dbReference type="ARBA" id="ARBA00004141"/>
    </source>
</evidence>
<name>A0AAD3DPR7_9CHLO</name>
<dbReference type="InterPro" id="IPR039357">
    <property type="entry name" value="SRD5A/TECR"/>
</dbReference>
<feature type="domain" description="3-oxo-5-alpha-steroid 4-dehydrogenase C-terminal" evidence="8">
    <location>
        <begin position="276"/>
        <end position="356"/>
    </location>
</feature>
<proteinExistence type="inferred from homology"/>
<evidence type="ECO:0000256" key="5">
    <source>
        <dbReference type="ARBA" id="ARBA00023136"/>
    </source>
</evidence>
<dbReference type="Proteomes" id="UP001054857">
    <property type="component" value="Unassembled WGS sequence"/>
</dbReference>
<protein>
    <recommendedName>
        <fullName evidence="8">3-oxo-5-alpha-steroid 4-dehydrogenase C-terminal domain-containing protein</fullName>
    </recommendedName>
</protein>
<comment type="subcellular location">
    <subcellularLocation>
        <location evidence="1">Membrane</location>
        <topology evidence="1">Multi-pass membrane protein</topology>
    </subcellularLocation>
</comment>
<feature type="transmembrane region" description="Helical" evidence="7">
    <location>
        <begin position="147"/>
        <end position="171"/>
    </location>
</feature>
<comment type="similarity">
    <text evidence="2">Belongs to the steroid 5-alpha reductase family.</text>
</comment>
<feature type="non-terminal residue" evidence="9">
    <location>
        <position position="356"/>
    </location>
</feature>
<feature type="transmembrane region" description="Helical" evidence="7">
    <location>
        <begin position="116"/>
        <end position="135"/>
    </location>
</feature>
<keyword evidence="3 7" id="KW-0812">Transmembrane</keyword>
<evidence type="ECO:0000259" key="8">
    <source>
        <dbReference type="Pfam" id="PF02544"/>
    </source>
</evidence>
<evidence type="ECO:0000256" key="4">
    <source>
        <dbReference type="ARBA" id="ARBA00022989"/>
    </source>
</evidence>
<evidence type="ECO:0000313" key="9">
    <source>
        <dbReference type="EMBL" id="GFR44382.1"/>
    </source>
</evidence>